<proteinExistence type="inferred from homology"/>
<comment type="caution">
    <text evidence="8">The sequence shown here is derived from an EMBL/GenBank/DDBJ whole genome shotgun (WGS) entry which is preliminary data.</text>
</comment>
<keyword evidence="4 5" id="KW-0720">Serine protease</keyword>
<dbReference type="Pfam" id="PF00082">
    <property type="entry name" value="Peptidase_S8"/>
    <property type="match status" value="1"/>
</dbReference>
<dbReference type="InterPro" id="IPR015500">
    <property type="entry name" value="Peptidase_S8_subtilisin-rel"/>
</dbReference>
<feature type="active site" description="Charge relay system" evidence="5">
    <location>
        <position position="58"/>
    </location>
</feature>
<dbReference type="PROSITE" id="PS51892">
    <property type="entry name" value="SUBTILASE"/>
    <property type="match status" value="1"/>
</dbReference>
<dbReference type="RefSeq" id="WP_190302979.1">
    <property type="nucleotide sequence ID" value="NZ_JACOIJ010000050.1"/>
</dbReference>
<evidence type="ECO:0000313" key="8">
    <source>
        <dbReference type="EMBL" id="MBD1431006.1"/>
    </source>
</evidence>
<evidence type="ECO:0000256" key="4">
    <source>
        <dbReference type="ARBA" id="ARBA00022825"/>
    </source>
</evidence>
<evidence type="ECO:0000256" key="2">
    <source>
        <dbReference type="ARBA" id="ARBA00022670"/>
    </source>
</evidence>
<evidence type="ECO:0000259" key="7">
    <source>
        <dbReference type="Pfam" id="PF00082"/>
    </source>
</evidence>
<dbReference type="InterPro" id="IPR000209">
    <property type="entry name" value="Peptidase_S8/S53_dom"/>
</dbReference>
<evidence type="ECO:0000313" key="9">
    <source>
        <dbReference type="Proteomes" id="UP000651271"/>
    </source>
</evidence>
<dbReference type="InterPro" id="IPR023828">
    <property type="entry name" value="Peptidase_S8_Ser-AS"/>
</dbReference>
<dbReference type="InterPro" id="IPR036852">
    <property type="entry name" value="Peptidase_S8/S53_dom_sf"/>
</dbReference>
<dbReference type="PANTHER" id="PTHR43806:SF11">
    <property type="entry name" value="CEREVISIN-RELATED"/>
    <property type="match status" value="1"/>
</dbReference>
<dbReference type="InterPro" id="IPR022398">
    <property type="entry name" value="Peptidase_S8_His-AS"/>
</dbReference>
<accession>A0ABR7YI65</accession>
<dbReference type="InterPro" id="IPR050131">
    <property type="entry name" value="Peptidase_S8_subtilisin-like"/>
</dbReference>
<feature type="active site" description="Charge relay system" evidence="5">
    <location>
        <position position="250"/>
    </location>
</feature>
<dbReference type="PROSITE" id="PS00138">
    <property type="entry name" value="SUBTILASE_SER"/>
    <property type="match status" value="1"/>
</dbReference>
<feature type="domain" description="Peptidase S8/S53" evidence="7">
    <location>
        <begin position="56"/>
        <end position="262"/>
    </location>
</feature>
<gene>
    <name evidence="8" type="ORF">H8B04_15855</name>
</gene>
<organism evidence="8 9">
    <name type="scientific">Sphingobacterium litopenaei</name>
    <dbReference type="NCBI Taxonomy" id="2763500"/>
    <lineage>
        <taxon>Bacteria</taxon>
        <taxon>Pseudomonadati</taxon>
        <taxon>Bacteroidota</taxon>
        <taxon>Sphingobacteriia</taxon>
        <taxon>Sphingobacteriales</taxon>
        <taxon>Sphingobacteriaceae</taxon>
        <taxon>Sphingobacterium</taxon>
    </lineage>
</organism>
<sequence>MEALRTDPRILSIEQDYLIALAKPKPPVVTQPSQTVPWGITRIGGAGNGAGKTAWVVDSGIDLDHPDLNVDVARSKSFTGDNNPDDTNGHGTHVAGIIGALDNSIGVVGVAAGAKVVSLKVLASDGKGDFSWTVSALDYIYANGSVGDVVNMSLGPDEPFRYTATDLATEQVASKGIKIAIAAGNSYDNADLYTPAAVNHPNIYTISAVAPGDFWTTFSNYGSSVDYAAPGYDILSTYLKGGYTTMSGTSMASPHAAGVLLLGEPKSDGFAKSAYWEYVKKGGGTLTGKYSATNSYSLSIFREDKDNSLDPIIHR</sequence>
<reference evidence="8 9" key="1">
    <citation type="submission" date="2020-08" db="EMBL/GenBank/DDBJ databases">
        <title>Sphingobacterium sp. DN04309 isolated from aquaculture water.</title>
        <authorList>
            <person name="Zhang M."/>
        </authorList>
    </citation>
    <scope>NUCLEOTIDE SEQUENCE [LARGE SCALE GENOMIC DNA]</scope>
    <source>
        <strain evidence="8 9">DN04309</strain>
    </source>
</reference>
<dbReference type="EMBL" id="JACOIJ010000050">
    <property type="protein sequence ID" value="MBD1431006.1"/>
    <property type="molecule type" value="Genomic_DNA"/>
</dbReference>
<keyword evidence="3 5" id="KW-0378">Hydrolase</keyword>
<protein>
    <submittedName>
        <fullName evidence="8">S8 family serine peptidase</fullName>
    </submittedName>
</protein>
<evidence type="ECO:0000256" key="5">
    <source>
        <dbReference type="PROSITE-ProRule" id="PRU01240"/>
    </source>
</evidence>
<dbReference type="PROSITE" id="PS00136">
    <property type="entry name" value="SUBTILASE_ASP"/>
    <property type="match status" value="1"/>
</dbReference>
<name>A0ABR7YI65_9SPHI</name>
<evidence type="ECO:0000256" key="1">
    <source>
        <dbReference type="ARBA" id="ARBA00011073"/>
    </source>
</evidence>
<dbReference type="Proteomes" id="UP000651271">
    <property type="component" value="Unassembled WGS sequence"/>
</dbReference>
<comment type="similarity">
    <text evidence="1 5 6">Belongs to the peptidase S8 family.</text>
</comment>
<evidence type="ECO:0000256" key="6">
    <source>
        <dbReference type="RuleBase" id="RU003355"/>
    </source>
</evidence>
<feature type="active site" description="Charge relay system" evidence="5">
    <location>
        <position position="90"/>
    </location>
</feature>
<dbReference type="InterPro" id="IPR023827">
    <property type="entry name" value="Peptidase_S8_Asp-AS"/>
</dbReference>
<dbReference type="SUPFAM" id="SSF52743">
    <property type="entry name" value="Subtilisin-like"/>
    <property type="match status" value="1"/>
</dbReference>
<evidence type="ECO:0000256" key="3">
    <source>
        <dbReference type="ARBA" id="ARBA00022801"/>
    </source>
</evidence>
<dbReference type="PRINTS" id="PR00723">
    <property type="entry name" value="SUBTILISIN"/>
</dbReference>
<dbReference type="PANTHER" id="PTHR43806">
    <property type="entry name" value="PEPTIDASE S8"/>
    <property type="match status" value="1"/>
</dbReference>
<dbReference type="PROSITE" id="PS00137">
    <property type="entry name" value="SUBTILASE_HIS"/>
    <property type="match status" value="1"/>
</dbReference>
<keyword evidence="2 5" id="KW-0645">Protease</keyword>
<dbReference type="Gene3D" id="3.40.50.200">
    <property type="entry name" value="Peptidase S8/S53 domain"/>
    <property type="match status" value="1"/>
</dbReference>
<keyword evidence="9" id="KW-1185">Reference proteome</keyword>